<gene>
    <name evidence="3" type="ORF">MuYL_2023</name>
</gene>
<dbReference type="OrthoDB" id="4317910at2"/>
<dbReference type="EMBL" id="CP022743">
    <property type="protein sequence ID" value="ASU33915.1"/>
    <property type="molecule type" value="Genomic_DNA"/>
</dbReference>
<sequence>MRESTSISNQPQSSPAALANEAVHLPEEQLDLETELNERLPIQLKLSVGAADDPLEYEADAMADKVMRMPETSFIQRKSAFSCGDYDDEHIRLKPLASQITPFIQAKGNGARAVSEAVSGKIQSSMGGGSPMQTDTKSFMESRFGADFSNVKIHNGGESTELNRSLNAKAFTISNNIYFNSGQYHPETDSGKHLLAHELTHVIQQGQAAPAQIQRIPEEKVTETITEDTVILEDELSNQPAGGLYPGILLKGYLKIELLNLPPEKTKLFLPPEPKPVRIKNSDEMHFIDEDNNAPPVSPPPNELKIQGPKKAIVLRVTRRISIKTNNGVVGNVSLRAQTTLTRNFEITKKSPRSIVNQLLNYPFGTSSISILLNETFPGNMPESADPINDQQVTSLNDIIHTYAPDLTGYDQDAQHIYDAAIKLMLAYVPHSAIALDDPNRKIQGKEFKTLDEAKKAAAAMRKKDLMIVQTADGKFHLYELTQMDLFRITNELRNNEGNDPKIDWRKLPDKVKLEKLYINGNEVDGHDVADNYFYVDPDAAATGHGKSLNSEAIIYKTRSSGFFARKPVSHDDALALWKKIDEQIEFPENIAKAYQMPEGQFVALNVKGKGKFHSIDADYVEGKRLYFKNVDEYKKDVKRVTPDKQEYTPLMYDIYKETGGGKLLAYIEAQLDHGAGEDYNFRQTAQGSRPLQSSLTLVVLNRLNNEAAAIAINILNKIYSPLKALIDSDDALRNLLLSFPKMDAKTKRDVISMMGVPDDRKDIYYNMFSDPETASQIAFGISVKTVGFNVLRSSMKTVAADTAKIIEQIKSGDFEPLRVEGEFGNMIRDQVYKNNGFTKIKGNTFPHHDETKGFMPEPLAGSEYAFSGMMEQIYANTVANMDDAMLVLKIGIITLTAIVTAAIVVVSGGIGAGVAAAFFEAGTTAFAVTEVVVSAAAMTVMTEGLNQAMGQGALGKDKAYYGFGDLAKSFGENLVLSGIFSGLGRIMKNAAAVYRLSATTGAFLGYSLFNYYRENKKLPQGRDLYLFIYENLVTLAAVEAGSTLARPLIESFYAKGLDARVAMINGKITGLKQDIILSQKKLATMTGKGSISESEGLKLIIEQRVLLERQQKILTELRDAKEISTDINVNEELRKVEEALEKIRLVEFQRAIDFKQNQFASDKIAYKPGQASVDEIMRFYGKENVSGPDKEGMIEVKLTDGSKLVFYPDTKESAINRTILERPAVKLAVDNAHSINVNWNNINNIPSIKILEGPGTPIVSAKDFWDEKGPNLYDVVYEGKYYLKYDPKDGRLLIGDAQSGEILGFYLDDARNYKKNAFAKILINDPVKDIPAAAEKLKVYHGLTGNNAPLKGIFSSGARIVADPNKTTTIIGAFRVVDGKVEIVDMPQLFDNFGNLKNADFGAKKGGFNVLNVGEGFYEPGTFFDNYNRPWLLEAIKRGDNFYSASDPTKEIFIYERNKVTNDWIMVTDPNTGIAERKLTGFGKEVKILNQNGYHYDPATKMFIK</sequence>
<dbReference type="RefSeq" id="WP_094570328.1">
    <property type="nucleotide sequence ID" value="NZ_CP022743.1"/>
</dbReference>
<feature type="domain" description="eCIS core" evidence="2">
    <location>
        <begin position="131"/>
        <end position="208"/>
    </location>
</feature>
<accession>A0A223NVL2</accession>
<evidence type="ECO:0000313" key="4">
    <source>
        <dbReference type="Proteomes" id="UP000215002"/>
    </source>
</evidence>
<keyword evidence="1" id="KW-0812">Transmembrane</keyword>
<dbReference type="Pfam" id="PF13699">
    <property type="entry name" value="eCIS_core"/>
    <property type="match status" value="1"/>
</dbReference>
<keyword evidence="1" id="KW-0472">Membrane</keyword>
<evidence type="ECO:0000256" key="1">
    <source>
        <dbReference type="SAM" id="Phobius"/>
    </source>
</evidence>
<feature type="transmembrane region" description="Helical" evidence="1">
    <location>
        <begin position="887"/>
        <end position="907"/>
    </location>
</feature>
<reference evidence="3 4" key="1">
    <citation type="submission" date="2017-08" db="EMBL/GenBank/DDBJ databases">
        <title>Complete genome sequence of Mucilaginibacter sp. strain BJC16-A31.</title>
        <authorList>
            <consortium name="Henan University of Science and Technology"/>
            <person name="You X."/>
        </authorList>
    </citation>
    <scope>NUCLEOTIDE SEQUENCE [LARGE SCALE GENOMIC DNA]</scope>
    <source>
        <strain evidence="3 4">BJC16-A31</strain>
    </source>
</reference>
<proteinExistence type="predicted"/>
<keyword evidence="4" id="KW-1185">Reference proteome</keyword>
<dbReference type="Proteomes" id="UP000215002">
    <property type="component" value="Chromosome"/>
</dbReference>
<protein>
    <recommendedName>
        <fullName evidence="2">eCIS core domain-containing protein</fullName>
    </recommendedName>
</protein>
<dbReference type="KEGG" id="muc:MuYL_2023"/>
<evidence type="ECO:0000313" key="3">
    <source>
        <dbReference type="EMBL" id="ASU33915.1"/>
    </source>
</evidence>
<keyword evidence="1" id="KW-1133">Transmembrane helix</keyword>
<feature type="transmembrane region" description="Helical" evidence="1">
    <location>
        <begin position="919"/>
        <end position="942"/>
    </location>
</feature>
<evidence type="ECO:0000259" key="2">
    <source>
        <dbReference type="Pfam" id="PF13699"/>
    </source>
</evidence>
<organism evidence="3 4">
    <name type="scientific">Mucilaginibacter xinganensis</name>
    <dbReference type="NCBI Taxonomy" id="1234841"/>
    <lineage>
        <taxon>Bacteria</taxon>
        <taxon>Pseudomonadati</taxon>
        <taxon>Bacteroidota</taxon>
        <taxon>Sphingobacteriia</taxon>
        <taxon>Sphingobacteriales</taxon>
        <taxon>Sphingobacteriaceae</taxon>
        <taxon>Mucilaginibacter</taxon>
    </lineage>
</organism>
<name>A0A223NVL2_9SPHI</name>
<dbReference type="InterPro" id="IPR025295">
    <property type="entry name" value="eCIS_core_dom"/>
</dbReference>